<name>A0AAW1GP13_SAPOF</name>
<organism evidence="1 2">
    <name type="scientific">Saponaria officinalis</name>
    <name type="common">Common soapwort</name>
    <name type="synonym">Lychnis saponaria</name>
    <dbReference type="NCBI Taxonomy" id="3572"/>
    <lineage>
        <taxon>Eukaryota</taxon>
        <taxon>Viridiplantae</taxon>
        <taxon>Streptophyta</taxon>
        <taxon>Embryophyta</taxon>
        <taxon>Tracheophyta</taxon>
        <taxon>Spermatophyta</taxon>
        <taxon>Magnoliopsida</taxon>
        <taxon>eudicotyledons</taxon>
        <taxon>Gunneridae</taxon>
        <taxon>Pentapetalae</taxon>
        <taxon>Caryophyllales</taxon>
        <taxon>Caryophyllaceae</taxon>
        <taxon>Caryophylleae</taxon>
        <taxon>Saponaria</taxon>
    </lineage>
</organism>
<dbReference type="AlphaFoldDB" id="A0AAW1GP13"/>
<sequence length="128" mass="15324">MGVCADGRCYLCQQNVESHDHLFFGCEFSSRCLQIWSNRSKVQVQQHHVWDWWVQWRCRSGTLKKLVAGLLNSLMYHVWWARNRCYYEQLVVMPEVVVSLAVQDMRMRVNQCMRNHVSDELLVWVNTM</sequence>
<keyword evidence="2" id="KW-1185">Reference proteome</keyword>
<evidence type="ECO:0000313" key="1">
    <source>
        <dbReference type="EMBL" id="KAK9666618.1"/>
    </source>
</evidence>
<comment type="caution">
    <text evidence="1">The sequence shown here is derived from an EMBL/GenBank/DDBJ whole genome shotgun (WGS) entry which is preliminary data.</text>
</comment>
<proteinExistence type="predicted"/>
<reference evidence="1" key="1">
    <citation type="submission" date="2024-03" db="EMBL/GenBank/DDBJ databases">
        <title>WGS assembly of Saponaria officinalis var. Norfolk2.</title>
        <authorList>
            <person name="Jenkins J."/>
            <person name="Shu S."/>
            <person name="Grimwood J."/>
            <person name="Barry K."/>
            <person name="Goodstein D."/>
            <person name="Schmutz J."/>
            <person name="Leebens-Mack J."/>
            <person name="Osbourn A."/>
        </authorList>
    </citation>
    <scope>NUCLEOTIDE SEQUENCE [LARGE SCALE GENOMIC DNA]</scope>
    <source>
        <strain evidence="1">JIC</strain>
    </source>
</reference>
<protein>
    <recommendedName>
        <fullName evidence="3">Reverse transcriptase zinc-binding domain-containing protein</fullName>
    </recommendedName>
</protein>
<dbReference type="EMBL" id="JBDFQZ010000014">
    <property type="protein sequence ID" value="KAK9666618.1"/>
    <property type="molecule type" value="Genomic_DNA"/>
</dbReference>
<gene>
    <name evidence="1" type="ORF">RND81_14G198400</name>
</gene>
<evidence type="ECO:0000313" key="2">
    <source>
        <dbReference type="Proteomes" id="UP001443914"/>
    </source>
</evidence>
<accession>A0AAW1GP13</accession>
<dbReference type="Proteomes" id="UP001443914">
    <property type="component" value="Unassembled WGS sequence"/>
</dbReference>
<evidence type="ECO:0008006" key="3">
    <source>
        <dbReference type="Google" id="ProtNLM"/>
    </source>
</evidence>